<reference evidence="3 4" key="1">
    <citation type="submission" date="2016-10" db="EMBL/GenBank/DDBJ databases">
        <authorList>
            <person name="de Groot N.N."/>
        </authorList>
    </citation>
    <scope>NUCLEOTIDE SEQUENCE [LARGE SCALE GENOMIC DNA]</scope>
    <source>
        <strain evidence="3 4">NLAE-zl-C500</strain>
    </source>
</reference>
<proteinExistence type="inferred from homology"/>
<gene>
    <name evidence="3" type="ORF">SAMN05192581_101865</name>
</gene>
<dbReference type="GO" id="GO:0003964">
    <property type="term" value="F:RNA-directed DNA polymerase activity"/>
    <property type="evidence" value="ECO:0007669"/>
    <property type="project" value="UniProtKB-KW"/>
</dbReference>
<evidence type="ECO:0000313" key="3">
    <source>
        <dbReference type="EMBL" id="SDB77198.1"/>
    </source>
</evidence>
<evidence type="ECO:0000256" key="1">
    <source>
        <dbReference type="ARBA" id="ARBA00034120"/>
    </source>
</evidence>
<evidence type="ECO:0000313" key="4">
    <source>
        <dbReference type="Proteomes" id="UP000183670"/>
    </source>
</evidence>
<protein>
    <submittedName>
        <fullName evidence="3">Reverse transcriptase (RNA-dependent DNA polymerase)</fullName>
    </submittedName>
</protein>
<feature type="domain" description="Reverse transcriptase" evidence="2">
    <location>
        <begin position="18"/>
        <end position="269"/>
    </location>
</feature>
<sequence>MKRKGNIMSRLTLELINQATVNASKKHASKQETIKFIQDKENEYNIYRQLLNGQLANVRYRYKNIVSPNGKNRTVAISKFKDRVSMHALMLMMKPEYDNRLSDDCYNCIKGRGINSKKRRYDPVRQIKRIINVYHPWGYLQLDIKKCYERTNPDILFSRHETIWKDKRFLNMLKQISFCDTGMPIGTPPSPINQHIMMMGFDRFVRQDLKIPHYVRYADDILLFGDKDRLHEAKWRIMNYLWYNLGYELKKDARPTPMKVAPDILGYVFHADHTEIRKSTKKRIKNAWHKPRSRASYRGILKGADAINLTGKLNMKLSFLTTKETMVRRRMDSPLIDISELEGKSFEVLDFEVREPDRKKGKYWMRMQVRYADIENETEVTKTRLVKGYHPAICEFLNNMIQYINKTAAIGRMSFEEAWKTTLPFEDCEVENDKGWCFKGTLKKEE</sequence>
<dbReference type="InterPro" id="IPR051083">
    <property type="entry name" value="GrpII_Intron_Splice-Mob/Def"/>
</dbReference>
<keyword evidence="3" id="KW-0695">RNA-directed DNA polymerase</keyword>
<dbReference type="PANTHER" id="PTHR34047:SF8">
    <property type="entry name" value="PROTEIN YKFC"/>
    <property type="match status" value="1"/>
</dbReference>
<evidence type="ECO:0000259" key="2">
    <source>
        <dbReference type="PROSITE" id="PS50878"/>
    </source>
</evidence>
<organism evidence="3 4">
    <name type="scientific">Bacteroides ovatus</name>
    <dbReference type="NCBI Taxonomy" id="28116"/>
    <lineage>
        <taxon>Bacteria</taxon>
        <taxon>Pseudomonadati</taxon>
        <taxon>Bacteroidota</taxon>
        <taxon>Bacteroidia</taxon>
        <taxon>Bacteroidales</taxon>
        <taxon>Bacteroidaceae</taxon>
        <taxon>Bacteroides</taxon>
    </lineage>
</organism>
<keyword evidence="3" id="KW-0548">Nucleotidyltransferase</keyword>
<dbReference type="PANTHER" id="PTHR34047">
    <property type="entry name" value="NUCLEAR INTRON MATURASE 1, MITOCHONDRIAL-RELATED"/>
    <property type="match status" value="1"/>
</dbReference>
<accession>A0A1G6G5B5</accession>
<dbReference type="EMBL" id="FMYE01000018">
    <property type="protein sequence ID" value="SDB77198.1"/>
    <property type="molecule type" value="Genomic_DNA"/>
</dbReference>
<dbReference type="SUPFAM" id="SSF56672">
    <property type="entry name" value="DNA/RNA polymerases"/>
    <property type="match status" value="1"/>
</dbReference>
<dbReference type="PROSITE" id="PS50878">
    <property type="entry name" value="RT_POL"/>
    <property type="match status" value="1"/>
</dbReference>
<dbReference type="InterPro" id="IPR043502">
    <property type="entry name" value="DNA/RNA_pol_sf"/>
</dbReference>
<keyword evidence="3" id="KW-0808">Transferase</keyword>
<dbReference type="InterPro" id="IPR000477">
    <property type="entry name" value="RT_dom"/>
</dbReference>
<comment type="similarity">
    <text evidence="1">Belongs to the bacterial reverse transcriptase family.</text>
</comment>
<dbReference type="Pfam" id="PF00078">
    <property type="entry name" value="RVT_1"/>
    <property type="match status" value="1"/>
</dbReference>
<dbReference type="AlphaFoldDB" id="A0A1G6G5B5"/>
<name>A0A1G6G5B5_BACOV</name>
<dbReference type="Proteomes" id="UP000183670">
    <property type="component" value="Unassembled WGS sequence"/>
</dbReference>